<dbReference type="EMBL" id="KX156773">
    <property type="protein sequence ID" value="AOB42045.1"/>
    <property type="molecule type" value="Genomic_DNA"/>
</dbReference>
<sequence length="39" mass="4372">MDIARGRAFGFIFQRAPTKTIQSCARSKNIVDALATFRL</sequence>
<name>A0A1B2RBS6_ECOLX</name>
<reference evidence="1" key="1">
    <citation type="submission" date="2016-04" db="EMBL/GenBank/DDBJ databases">
        <title>Characterization of the 'ancient' IncA/C plasmids R16a and IP40a and their rearrangements using Oxford Nanopore MinION sequencer device.</title>
        <authorList>
            <person name="Szabo M."/>
            <person name="Wilk T."/>
            <person name="Nagy T."/>
            <person name="Farkas T."/>
            <person name="Hegyi A."/>
            <person name="Olasz F."/>
            <person name="Kiss J."/>
        </authorList>
    </citation>
    <scope>NUCLEOTIDE SEQUENCE</scope>
    <source>
        <strain evidence="1">K-12</strain>
        <plasmid evidence="1">R16a</plasmid>
    </source>
</reference>
<evidence type="ECO:0000313" key="1">
    <source>
        <dbReference type="EMBL" id="AOB42045.1"/>
    </source>
</evidence>
<protein>
    <submittedName>
        <fullName evidence="1">Uncharacterized protein</fullName>
    </submittedName>
</protein>
<dbReference type="AlphaFoldDB" id="A0A1B2RBS6"/>
<geneLocation type="plasmid" evidence="1">
    <name>R16a</name>
</geneLocation>
<organism evidence="1">
    <name type="scientific">Escherichia coli</name>
    <dbReference type="NCBI Taxonomy" id="562"/>
    <lineage>
        <taxon>Bacteria</taxon>
        <taxon>Pseudomonadati</taxon>
        <taxon>Pseudomonadota</taxon>
        <taxon>Gammaproteobacteria</taxon>
        <taxon>Enterobacterales</taxon>
        <taxon>Enterobacteriaceae</taxon>
        <taxon>Escherichia</taxon>
    </lineage>
</organism>
<keyword evidence="1" id="KW-0614">Plasmid</keyword>
<proteinExistence type="predicted"/>
<accession>A0A1B2RBS6</accession>